<name>A0AAW7PTW3_9BACT</name>
<dbReference type="RefSeq" id="WP_260879376.1">
    <property type="nucleotide sequence ID" value="NZ_JAODFB010000010.1"/>
</dbReference>
<feature type="domain" description="Radical SAM core" evidence="7">
    <location>
        <begin position="1"/>
        <end position="128"/>
    </location>
</feature>
<dbReference type="EMBL" id="JAPZDC010000007">
    <property type="protein sequence ID" value="MDN5064568.1"/>
    <property type="molecule type" value="Genomic_DNA"/>
</dbReference>
<evidence type="ECO:0000256" key="3">
    <source>
        <dbReference type="ARBA" id="ARBA00022691"/>
    </source>
</evidence>
<dbReference type="InterPro" id="IPR023885">
    <property type="entry name" value="4Fe4S-binding_SPASM_dom"/>
</dbReference>
<dbReference type="GO" id="GO:0046872">
    <property type="term" value="F:metal ion binding"/>
    <property type="evidence" value="ECO:0007669"/>
    <property type="project" value="UniProtKB-KW"/>
</dbReference>
<comment type="caution">
    <text evidence="9">The sequence shown here is derived from an EMBL/GenBank/DDBJ whole genome shotgun (WGS) entry which is preliminary data.</text>
</comment>
<evidence type="ECO:0000259" key="8">
    <source>
        <dbReference type="Pfam" id="PF13186"/>
    </source>
</evidence>
<reference evidence="9" key="2">
    <citation type="journal article" date="2023" name="Microorganisms">
        <title>Genomic Characterization of Arcobacter butzleri Strains Isolated from Various Sources in Lithuania.</title>
        <authorList>
            <person name="Uljanovas D."/>
            <person name="Golz G."/>
            <person name="Fleischmann S."/>
            <person name="Kudirkiene E."/>
            <person name="Kasetiene N."/>
            <person name="Grineviciene A."/>
            <person name="Tamuleviciene E."/>
            <person name="Aksomaitiene J."/>
            <person name="Alter T."/>
            <person name="Malakauskas M."/>
        </authorList>
    </citation>
    <scope>NUCLEOTIDE SEQUENCE</scope>
    <source>
        <strain evidence="9">RCM39</strain>
    </source>
</reference>
<evidence type="ECO:0000256" key="6">
    <source>
        <dbReference type="ARBA" id="ARBA00023014"/>
    </source>
</evidence>
<dbReference type="InterPro" id="IPR007197">
    <property type="entry name" value="rSAM"/>
</dbReference>
<evidence type="ECO:0000259" key="7">
    <source>
        <dbReference type="Pfam" id="PF04055"/>
    </source>
</evidence>
<reference evidence="9" key="1">
    <citation type="submission" date="2022-12" db="EMBL/GenBank/DDBJ databases">
        <authorList>
            <person name="Uljanovas D."/>
        </authorList>
    </citation>
    <scope>NUCLEOTIDE SEQUENCE</scope>
    <source>
        <strain evidence="9">RCM39</strain>
    </source>
</reference>
<dbReference type="Gene3D" id="3.20.20.70">
    <property type="entry name" value="Aldolase class I"/>
    <property type="match status" value="1"/>
</dbReference>
<evidence type="ECO:0000256" key="5">
    <source>
        <dbReference type="ARBA" id="ARBA00023004"/>
    </source>
</evidence>
<keyword evidence="3" id="KW-0949">S-adenosyl-L-methionine</keyword>
<dbReference type="AlphaFoldDB" id="A0AAW7PTW3"/>
<dbReference type="InterPro" id="IPR058240">
    <property type="entry name" value="rSAM_sf"/>
</dbReference>
<dbReference type="Proteomes" id="UP001171529">
    <property type="component" value="Unassembled WGS sequence"/>
</dbReference>
<dbReference type="GO" id="GO:0003824">
    <property type="term" value="F:catalytic activity"/>
    <property type="evidence" value="ECO:0007669"/>
    <property type="project" value="InterPro"/>
</dbReference>
<gene>
    <name evidence="9" type="ORF">O8C91_10250</name>
</gene>
<keyword evidence="2" id="KW-0004">4Fe-4S</keyword>
<evidence type="ECO:0000256" key="4">
    <source>
        <dbReference type="ARBA" id="ARBA00022723"/>
    </source>
</evidence>
<evidence type="ECO:0000256" key="1">
    <source>
        <dbReference type="ARBA" id="ARBA00001966"/>
    </source>
</evidence>
<keyword evidence="4" id="KW-0479">Metal-binding</keyword>
<organism evidence="9 10">
    <name type="scientific">Aliarcobacter butzleri</name>
    <dbReference type="NCBI Taxonomy" id="28197"/>
    <lineage>
        <taxon>Bacteria</taxon>
        <taxon>Pseudomonadati</taxon>
        <taxon>Campylobacterota</taxon>
        <taxon>Epsilonproteobacteria</taxon>
        <taxon>Campylobacterales</taxon>
        <taxon>Arcobacteraceae</taxon>
        <taxon>Aliarcobacter</taxon>
    </lineage>
</organism>
<comment type="cofactor">
    <cofactor evidence="1">
        <name>[4Fe-4S] cluster</name>
        <dbReference type="ChEBI" id="CHEBI:49883"/>
    </cofactor>
</comment>
<dbReference type="Pfam" id="PF13186">
    <property type="entry name" value="SPASM"/>
    <property type="match status" value="1"/>
</dbReference>
<dbReference type="Pfam" id="PF04055">
    <property type="entry name" value="Radical_SAM"/>
    <property type="match status" value="1"/>
</dbReference>
<proteinExistence type="predicted"/>
<evidence type="ECO:0000313" key="10">
    <source>
        <dbReference type="Proteomes" id="UP001171529"/>
    </source>
</evidence>
<accession>A0AAW7PTW3</accession>
<dbReference type="SFLD" id="SFLDS00029">
    <property type="entry name" value="Radical_SAM"/>
    <property type="match status" value="1"/>
</dbReference>
<sequence>MTNICNLKCTFCPPKILPNKTMTLDKFDKLNLELKEFTTELAYHIVGDPLVLSNLDEYLNISLKHNLKVNITTTANNINKKHYETLLNPTIKQINFSINSYNANSHKKSLDEYLEPIIEFVKFAQKQKHEYFINFRIWNLDEKNSAKEFNLKVFNKINEAFDTNIDIEDVYKNRPKNIRIDRKIFFNFDEYFNWPNLENKEVSKTGFCYGLDSHFGVLSNGDVVPCCLDKDAIINLGNIEDNSLKNILTSKRVKDIQNGFKKDILVEELCQKCEYRTRFDKRLEDE</sequence>
<dbReference type="SUPFAM" id="SSF102114">
    <property type="entry name" value="Radical SAM enzymes"/>
    <property type="match status" value="1"/>
</dbReference>
<dbReference type="CDD" id="cd01335">
    <property type="entry name" value="Radical_SAM"/>
    <property type="match status" value="1"/>
</dbReference>
<dbReference type="CDD" id="cd21122">
    <property type="entry name" value="SPASM_rSAM"/>
    <property type="match status" value="1"/>
</dbReference>
<dbReference type="PANTHER" id="PTHR43787:SF10">
    <property type="entry name" value="COFACTOR MODIFYING PROTEIN"/>
    <property type="match status" value="1"/>
</dbReference>
<dbReference type="InterPro" id="IPR013785">
    <property type="entry name" value="Aldolase_TIM"/>
</dbReference>
<dbReference type="GO" id="GO:0051539">
    <property type="term" value="F:4 iron, 4 sulfur cluster binding"/>
    <property type="evidence" value="ECO:0007669"/>
    <property type="project" value="UniProtKB-KW"/>
</dbReference>
<keyword evidence="6" id="KW-0411">Iron-sulfur</keyword>
<keyword evidence="5" id="KW-0408">Iron</keyword>
<evidence type="ECO:0000256" key="2">
    <source>
        <dbReference type="ARBA" id="ARBA00022485"/>
    </source>
</evidence>
<dbReference type="PANTHER" id="PTHR43787">
    <property type="entry name" value="FEMO COFACTOR BIOSYNTHESIS PROTEIN NIFB-RELATED"/>
    <property type="match status" value="1"/>
</dbReference>
<feature type="domain" description="4Fe4S-binding SPASM" evidence="8">
    <location>
        <begin position="208"/>
        <end position="274"/>
    </location>
</feature>
<dbReference type="SFLD" id="SFLDG01067">
    <property type="entry name" value="SPASM/twitch_domain_containing"/>
    <property type="match status" value="1"/>
</dbReference>
<protein>
    <submittedName>
        <fullName evidence="9">SPASM domain-containing protein</fullName>
    </submittedName>
</protein>
<evidence type="ECO:0000313" key="9">
    <source>
        <dbReference type="EMBL" id="MDN5064568.1"/>
    </source>
</evidence>